<gene>
    <name evidence="1" type="ORF">GCM10023176_39330</name>
</gene>
<dbReference type="InterPro" id="IPR036388">
    <property type="entry name" value="WH-like_DNA-bd_sf"/>
</dbReference>
<dbReference type="Pfam" id="PF12840">
    <property type="entry name" value="HTH_20"/>
    <property type="match status" value="1"/>
</dbReference>
<proteinExistence type="predicted"/>
<evidence type="ECO:0000313" key="1">
    <source>
        <dbReference type="EMBL" id="GAA4573735.1"/>
    </source>
</evidence>
<organism evidence="1 2">
    <name type="scientific">Micromonospora coerulea</name>
    <dbReference type="NCBI Taxonomy" id="47856"/>
    <lineage>
        <taxon>Bacteria</taxon>
        <taxon>Bacillati</taxon>
        <taxon>Actinomycetota</taxon>
        <taxon>Actinomycetes</taxon>
        <taxon>Micromonosporales</taxon>
        <taxon>Micromonosporaceae</taxon>
        <taxon>Micromonospora</taxon>
    </lineage>
</organism>
<dbReference type="InterPro" id="IPR011991">
    <property type="entry name" value="ArsR-like_HTH"/>
</dbReference>
<dbReference type="Proteomes" id="UP001500307">
    <property type="component" value="Unassembled WGS sequence"/>
</dbReference>
<name>A0ABP8SQB7_9ACTN</name>
<reference evidence="2" key="1">
    <citation type="journal article" date="2019" name="Int. J. Syst. Evol. Microbiol.">
        <title>The Global Catalogue of Microorganisms (GCM) 10K type strain sequencing project: providing services to taxonomists for standard genome sequencing and annotation.</title>
        <authorList>
            <consortium name="The Broad Institute Genomics Platform"/>
            <consortium name="The Broad Institute Genome Sequencing Center for Infectious Disease"/>
            <person name="Wu L."/>
            <person name="Ma J."/>
        </authorList>
    </citation>
    <scope>NUCLEOTIDE SEQUENCE [LARGE SCALE GENOMIC DNA]</scope>
    <source>
        <strain evidence="2">JCM 3175</strain>
    </source>
</reference>
<sequence>MSYGALAVQSRRRILDTLRAADGPTGVSELVTVTGLHANTVRFHLEVLVEAGFVSSGPGPRRGRGRPHTVYRSVTPPAPSTGYQFLSQVLAAQLDDRGAGELAEQAGRSWLRGDGRSAAPGADPVGVATARALALFTELGFEPERAADSATVQIDLHACPFLEVAQRHPDVVCAMHRGLLREVVEAAAPGLAAELIPFARPGVCVARLTPTEKGPVRS</sequence>
<dbReference type="CDD" id="cd00090">
    <property type="entry name" value="HTH_ARSR"/>
    <property type="match status" value="1"/>
</dbReference>
<accession>A0ABP8SQB7</accession>
<keyword evidence="2" id="KW-1185">Reference proteome</keyword>
<dbReference type="Gene3D" id="1.10.10.10">
    <property type="entry name" value="Winged helix-like DNA-binding domain superfamily/Winged helix DNA-binding domain"/>
    <property type="match status" value="1"/>
</dbReference>
<dbReference type="EMBL" id="BAABGU010000022">
    <property type="protein sequence ID" value="GAA4573735.1"/>
    <property type="molecule type" value="Genomic_DNA"/>
</dbReference>
<dbReference type="InterPro" id="IPR036390">
    <property type="entry name" value="WH_DNA-bd_sf"/>
</dbReference>
<comment type="caution">
    <text evidence="1">The sequence shown here is derived from an EMBL/GenBank/DDBJ whole genome shotgun (WGS) entry which is preliminary data.</text>
</comment>
<protein>
    <submittedName>
        <fullName evidence="1">Helix-turn-helix domain-containing protein</fullName>
    </submittedName>
</protein>
<dbReference type="SUPFAM" id="SSF46785">
    <property type="entry name" value="Winged helix' DNA-binding domain"/>
    <property type="match status" value="1"/>
</dbReference>
<evidence type="ECO:0000313" key="2">
    <source>
        <dbReference type="Proteomes" id="UP001500307"/>
    </source>
</evidence>